<proteinExistence type="predicted"/>
<protein>
    <recommendedName>
        <fullName evidence="3">Crp/Fnr family transcriptional regulator</fullName>
    </recommendedName>
</protein>
<dbReference type="EMBL" id="CP094529">
    <property type="protein sequence ID" value="UOE37678.1"/>
    <property type="molecule type" value="Genomic_DNA"/>
</dbReference>
<gene>
    <name evidence="1" type="ORF">MTP08_11520</name>
</gene>
<accession>A0ABY4BIZ5</accession>
<dbReference type="Proteomes" id="UP000831068">
    <property type="component" value="Chromosome"/>
</dbReference>
<evidence type="ECO:0000313" key="2">
    <source>
        <dbReference type="Proteomes" id="UP000831068"/>
    </source>
</evidence>
<sequence length="61" mass="7202">MDFEKDIFKTVIKDEVNYKTEFENHSVAFFQDYVVDGIFYPPKNDVDLSIMIILDGFVDFV</sequence>
<evidence type="ECO:0008006" key="3">
    <source>
        <dbReference type="Google" id="ProtNLM"/>
    </source>
</evidence>
<keyword evidence="2" id="KW-1185">Reference proteome</keyword>
<dbReference type="RefSeq" id="WP_243576075.1">
    <property type="nucleotide sequence ID" value="NZ_CP094529.1"/>
</dbReference>
<name>A0ABY4BIZ5_9FLAO</name>
<organism evidence="1 2">
    <name type="scientific">Chryseobacterium oryzae</name>
    <dbReference type="NCBI Taxonomy" id="2929799"/>
    <lineage>
        <taxon>Bacteria</taxon>
        <taxon>Pseudomonadati</taxon>
        <taxon>Bacteroidota</taxon>
        <taxon>Flavobacteriia</taxon>
        <taxon>Flavobacteriales</taxon>
        <taxon>Weeksellaceae</taxon>
        <taxon>Chryseobacterium group</taxon>
        <taxon>Chryseobacterium</taxon>
    </lineage>
</organism>
<evidence type="ECO:0000313" key="1">
    <source>
        <dbReference type="EMBL" id="UOE37678.1"/>
    </source>
</evidence>
<reference evidence="1 2" key="1">
    <citation type="submission" date="2022-03" db="EMBL/GenBank/DDBJ databases">
        <title>Chryseobacterium sp. isolated from the Andong Sikhe.</title>
        <authorList>
            <person name="Won M."/>
            <person name="Kim S.-J."/>
            <person name="Kwon S.-W."/>
        </authorList>
    </citation>
    <scope>NUCLEOTIDE SEQUENCE [LARGE SCALE GENOMIC DNA]</scope>
    <source>
        <strain evidence="1 2">ADR-1</strain>
    </source>
</reference>